<dbReference type="AlphaFoldDB" id="A0A1M6TF06"/>
<accession>A0A1M6TF06</accession>
<keyword evidence="5" id="KW-1185">Reference proteome</keyword>
<dbReference type="Proteomes" id="UP000184498">
    <property type="component" value="Unassembled WGS sequence"/>
</dbReference>
<keyword evidence="1 2" id="KW-0732">Signal</keyword>
<feature type="chain" id="PRO_5013065126" evidence="2">
    <location>
        <begin position="20"/>
        <end position="333"/>
    </location>
</feature>
<dbReference type="OrthoDB" id="1288696at2"/>
<dbReference type="InterPro" id="IPR026444">
    <property type="entry name" value="Secre_tail"/>
</dbReference>
<dbReference type="Pfam" id="PF18962">
    <property type="entry name" value="Por_Secre_tail"/>
    <property type="match status" value="1"/>
</dbReference>
<evidence type="ECO:0000259" key="3">
    <source>
        <dbReference type="Pfam" id="PF18962"/>
    </source>
</evidence>
<dbReference type="RefSeq" id="WP_072999181.1">
    <property type="nucleotide sequence ID" value="NZ_FRAM01000003.1"/>
</dbReference>
<dbReference type="STRING" id="216903.SAMN05444371_2836"/>
<evidence type="ECO:0000256" key="2">
    <source>
        <dbReference type="SAM" id="SignalP"/>
    </source>
</evidence>
<protein>
    <submittedName>
        <fullName evidence="4">Por secretion system C-terminal sorting domain-containing protein</fullName>
    </submittedName>
</protein>
<feature type="signal peptide" evidence="2">
    <location>
        <begin position="1"/>
        <end position="19"/>
    </location>
</feature>
<evidence type="ECO:0000313" key="5">
    <source>
        <dbReference type="Proteomes" id="UP000184498"/>
    </source>
</evidence>
<reference evidence="5" key="1">
    <citation type="submission" date="2016-11" db="EMBL/GenBank/DDBJ databases">
        <authorList>
            <person name="Varghese N."/>
            <person name="Submissions S."/>
        </authorList>
    </citation>
    <scope>NUCLEOTIDE SEQUENCE [LARGE SCALE GENOMIC DNA]</scope>
    <source>
        <strain evidence="5">DSM 18016</strain>
    </source>
</reference>
<name>A0A1M6TF06_9FLAO</name>
<gene>
    <name evidence="4" type="ORF">SAMN05444371_2836</name>
</gene>
<evidence type="ECO:0000256" key="1">
    <source>
        <dbReference type="ARBA" id="ARBA00022729"/>
    </source>
</evidence>
<sequence>MKKIYLLSAIALSTTFLSAQVIESDNYNSYTLGDVGSNFAFGAPGQGGMYLSGGTAPDYQIVNIDATHDKSFQLTGGATATAASNRQAVKLGFGTAWAARTTGNDILRVTFDFYTGTSTGTNLPGVNVTNSTTGLVGLKYNTATKLFQGMANLTVNGTPAFYNITGISAVTYPANTWVKVGFTYDKVNGVITYTIDGVTTTLAIAGATVTKNLDGSQFNVLSNYNTGNTATTTSAVDNYVADAVNAATLGVVTVGQIEKTANVTVYPNPTADYINIKSTSRVISVNVIDVSGKSVASKKSADNQIDVRNLTKGTYIINVETENGTETKKFIKK</sequence>
<dbReference type="EMBL" id="FRAM01000003">
    <property type="protein sequence ID" value="SHK55577.1"/>
    <property type="molecule type" value="Genomic_DNA"/>
</dbReference>
<evidence type="ECO:0000313" key="4">
    <source>
        <dbReference type="EMBL" id="SHK55577.1"/>
    </source>
</evidence>
<dbReference type="NCBIfam" id="TIGR04183">
    <property type="entry name" value="Por_Secre_tail"/>
    <property type="match status" value="1"/>
</dbReference>
<feature type="domain" description="Secretion system C-terminal sorting" evidence="3">
    <location>
        <begin position="265"/>
        <end position="331"/>
    </location>
</feature>
<organism evidence="4 5">
    <name type="scientific">Epilithonimonas mollis</name>
    <dbReference type="NCBI Taxonomy" id="216903"/>
    <lineage>
        <taxon>Bacteria</taxon>
        <taxon>Pseudomonadati</taxon>
        <taxon>Bacteroidota</taxon>
        <taxon>Flavobacteriia</taxon>
        <taxon>Flavobacteriales</taxon>
        <taxon>Weeksellaceae</taxon>
        <taxon>Chryseobacterium group</taxon>
        <taxon>Epilithonimonas</taxon>
    </lineage>
</organism>
<proteinExistence type="predicted"/>